<dbReference type="PANTHER" id="PTHR43691:SF13">
    <property type="entry name" value="URIDINE PHOSPHORYLASE"/>
    <property type="match status" value="1"/>
</dbReference>
<dbReference type="GO" id="GO:0009116">
    <property type="term" value="P:nucleoside metabolic process"/>
    <property type="evidence" value="ECO:0007669"/>
    <property type="project" value="InterPro"/>
</dbReference>
<dbReference type="GO" id="GO:0004850">
    <property type="term" value="F:uridine phosphorylase activity"/>
    <property type="evidence" value="ECO:0007669"/>
    <property type="project" value="UniProtKB-EC"/>
</dbReference>
<evidence type="ECO:0000313" key="2">
    <source>
        <dbReference type="EMBL" id="HIQ29437.1"/>
    </source>
</evidence>
<sequence>MSEPEEPMVGGRFYHVRVRKGEVAPYVLMPGDPDRVPKLAKFWDEASEVSFHREYRVWNGRVGGARVTACSTGIGAPSTIIALEELARAGANTFIRVGSTGALQRGIELGDLIISEAAVRLEGTSTQYALKEYPAYASYEVTLALIEAAETIGAKYHVGVTASTDSFYTGQGRKGYQNYTWSHSEKILQDLKQMQVLNFEMEASALFTVASIYRLRAGAVCTVFANREEGKFGTAGEETLAKVAAEAVKILNEWDTIKQKNNKKHIYPSMLLKHLEKKKT</sequence>
<keyword evidence="2" id="KW-0808">Transferase</keyword>
<dbReference type="CDD" id="cd17767">
    <property type="entry name" value="UP_EcUdp-like"/>
    <property type="match status" value="1"/>
</dbReference>
<gene>
    <name evidence="2" type="primary">udp</name>
    <name evidence="2" type="ORF">EYH45_02605</name>
</gene>
<keyword evidence="2" id="KW-0328">Glycosyltransferase</keyword>
<dbReference type="AlphaFoldDB" id="A0A832ZW74"/>
<feature type="domain" description="Nucleoside phosphorylase" evidence="1">
    <location>
        <begin position="26"/>
        <end position="247"/>
    </location>
</feature>
<proteinExistence type="predicted"/>
<comment type="caution">
    <text evidence="2">The sequence shown here is derived from an EMBL/GenBank/DDBJ whole genome shotgun (WGS) entry which is preliminary data.</text>
</comment>
<dbReference type="GO" id="GO:0005829">
    <property type="term" value="C:cytosol"/>
    <property type="evidence" value="ECO:0007669"/>
    <property type="project" value="TreeGrafter"/>
</dbReference>
<dbReference type="GO" id="GO:0009166">
    <property type="term" value="P:nucleotide catabolic process"/>
    <property type="evidence" value="ECO:0007669"/>
    <property type="project" value="InterPro"/>
</dbReference>
<protein>
    <submittedName>
        <fullName evidence="2">Uridine phosphorylase</fullName>
        <ecNumber evidence="2">2.4.2.3</ecNumber>
    </submittedName>
</protein>
<reference evidence="2" key="1">
    <citation type="journal article" date="2020" name="ISME J.">
        <title>Gammaproteobacteria mediating utilization of methyl-, sulfur- and petroleum organic compounds in deep ocean hydrothermal plumes.</title>
        <authorList>
            <person name="Zhou Z."/>
            <person name="Liu Y."/>
            <person name="Pan J."/>
            <person name="Cron B.R."/>
            <person name="Toner B.M."/>
            <person name="Anantharaman K."/>
            <person name="Breier J.A."/>
            <person name="Dick G.J."/>
            <person name="Li M."/>
        </authorList>
    </citation>
    <scope>NUCLEOTIDE SEQUENCE</scope>
    <source>
        <strain evidence="2">SZUA-1515</strain>
    </source>
</reference>
<dbReference type="PANTHER" id="PTHR43691">
    <property type="entry name" value="URIDINE PHOSPHORYLASE"/>
    <property type="match status" value="1"/>
</dbReference>
<dbReference type="SUPFAM" id="SSF53167">
    <property type="entry name" value="Purine and uridine phosphorylases"/>
    <property type="match status" value="1"/>
</dbReference>
<dbReference type="EMBL" id="DQVM01000047">
    <property type="protein sequence ID" value="HIQ29437.1"/>
    <property type="molecule type" value="Genomic_DNA"/>
</dbReference>
<dbReference type="InterPro" id="IPR000845">
    <property type="entry name" value="Nucleoside_phosphorylase_d"/>
</dbReference>
<evidence type="ECO:0000313" key="3">
    <source>
        <dbReference type="Proteomes" id="UP000608579"/>
    </source>
</evidence>
<dbReference type="NCBIfam" id="TIGR01718">
    <property type="entry name" value="Uridine-psphlse"/>
    <property type="match status" value="1"/>
</dbReference>
<dbReference type="Proteomes" id="UP000608579">
    <property type="component" value="Unassembled WGS sequence"/>
</dbReference>
<dbReference type="Gene3D" id="3.40.50.1580">
    <property type="entry name" value="Nucleoside phosphorylase domain"/>
    <property type="match status" value="1"/>
</dbReference>
<dbReference type="EC" id="2.4.2.3" evidence="2"/>
<dbReference type="Pfam" id="PF01048">
    <property type="entry name" value="PNP_UDP_1"/>
    <property type="match status" value="1"/>
</dbReference>
<name>A0A832ZW74_CALS0</name>
<organism evidence="2 3">
    <name type="scientific">Caldiarchaeum subterraneum</name>
    <dbReference type="NCBI Taxonomy" id="311458"/>
    <lineage>
        <taxon>Archaea</taxon>
        <taxon>Nitrososphaerota</taxon>
        <taxon>Candidatus Caldarchaeales</taxon>
        <taxon>Candidatus Caldarchaeaceae</taxon>
        <taxon>Candidatus Caldarchaeum</taxon>
    </lineage>
</organism>
<dbReference type="InterPro" id="IPR035994">
    <property type="entry name" value="Nucleoside_phosphorylase_sf"/>
</dbReference>
<evidence type="ECO:0000259" key="1">
    <source>
        <dbReference type="Pfam" id="PF01048"/>
    </source>
</evidence>
<dbReference type="InterPro" id="IPR010058">
    <property type="entry name" value="Uridine_phosphorylase"/>
</dbReference>
<accession>A0A832ZW74</accession>